<keyword evidence="4" id="KW-1185">Reference proteome</keyword>
<dbReference type="Gene3D" id="3.30.1370.100">
    <property type="entry name" value="MutL, C-terminal domain, regulatory subdomain"/>
    <property type="match status" value="1"/>
</dbReference>
<dbReference type="PANTHER" id="PTHR10073:SF12">
    <property type="entry name" value="DNA MISMATCH REPAIR PROTEIN MLH1"/>
    <property type="match status" value="1"/>
</dbReference>
<reference evidence="3 4" key="1">
    <citation type="journal article" date="2012" name="ISME J.">
        <title>Nitrification expanded: discovery, physiology and genomics of a nitrite-oxidizing bacterium from the phylum Chloroflexi.</title>
        <authorList>
            <person name="Sorokin D.Y."/>
            <person name="Lucker S."/>
            <person name="Vejmelkova D."/>
            <person name="Kostrikina N.A."/>
            <person name="Kleerebezem R."/>
            <person name="Rijpstra W.I."/>
            <person name="Damste J.S."/>
            <person name="Le Paslier D."/>
            <person name="Muyzer G."/>
            <person name="Wagner M."/>
            <person name="van Loosdrecht M.C."/>
            <person name="Daims H."/>
        </authorList>
    </citation>
    <scope>NUCLEOTIDE SEQUENCE [LARGE SCALE GENOMIC DNA]</scope>
    <source>
        <strain evidence="4">none</strain>
    </source>
</reference>
<dbReference type="Proteomes" id="UP000004221">
    <property type="component" value="Unassembled WGS sequence"/>
</dbReference>
<name>I4EEY2_9BACT</name>
<dbReference type="Gene3D" id="3.30.230.10">
    <property type="match status" value="1"/>
</dbReference>
<dbReference type="Pfam" id="PF08676">
    <property type="entry name" value="MutL_C"/>
    <property type="match status" value="1"/>
</dbReference>
<dbReference type="GO" id="GO:0032300">
    <property type="term" value="C:mismatch repair complex"/>
    <property type="evidence" value="ECO:0007669"/>
    <property type="project" value="InterPro"/>
</dbReference>
<dbReference type="GO" id="GO:0016887">
    <property type="term" value="F:ATP hydrolysis activity"/>
    <property type="evidence" value="ECO:0007669"/>
    <property type="project" value="InterPro"/>
</dbReference>
<dbReference type="AlphaFoldDB" id="I4EEY2"/>
<dbReference type="InterPro" id="IPR014790">
    <property type="entry name" value="MutL_C"/>
</dbReference>
<evidence type="ECO:0000313" key="4">
    <source>
        <dbReference type="Proteomes" id="UP000004221"/>
    </source>
</evidence>
<dbReference type="GO" id="GO:0140664">
    <property type="term" value="F:ATP-dependent DNA damage sensor activity"/>
    <property type="evidence" value="ECO:0007669"/>
    <property type="project" value="InterPro"/>
</dbReference>
<organism evidence="3 4">
    <name type="scientific">Nitrolancea hollandica Lb</name>
    <dbReference type="NCBI Taxonomy" id="1129897"/>
    <lineage>
        <taxon>Bacteria</taxon>
        <taxon>Pseudomonadati</taxon>
        <taxon>Thermomicrobiota</taxon>
        <taxon>Thermomicrobia</taxon>
        <taxon>Sphaerobacterales</taxon>
        <taxon>Sphaerobacterineae</taxon>
        <taxon>Sphaerobacteraceae</taxon>
        <taxon>Nitrolancea</taxon>
    </lineage>
</organism>
<feature type="region of interest" description="Disordered" evidence="1">
    <location>
        <begin position="69"/>
        <end position="89"/>
    </location>
</feature>
<comment type="caution">
    <text evidence="3">The sequence shown here is derived from an EMBL/GenBank/DDBJ whole genome shotgun (WGS) entry which is preliminary data.</text>
</comment>
<dbReference type="PANTHER" id="PTHR10073">
    <property type="entry name" value="DNA MISMATCH REPAIR PROTEIN MLH, PMS, MUTL"/>
    <property type="match status" value="1"/>
</dbReference>
<dbReference type="SMART" id="SM00853">
    <property type="entry name" value="MutL_C"/>
    <property type="match status" value="1"/>
</dbReference>
<dbReference type="SUPFAM" id="SSF118116">
    <property type="entry name" value="DNA mismatch repair protein MutL"/>
    <property type="match status" value="1"/>
</dbReference>
<accession>I4EEY2</accession>
<dbReference type="CDD" id="cd00782">
    <property type="entry name" value="MutL_Trans"/>
    <property type="match status" value="1"/>
</dbReference>
<dbReference type="InterPro" id="IPR014721">
    <property type="entry name" value="Ribsml_uS5_D2-typ_fold_subgr"/>
</dbReference>
<dbReference type="InterPro" id="IPR038973">
    <property type="entry name" value="MutL/Mlh/Pms-like"/>
</dbReference>
<proteinExistence type="predicted"/>
<dbReference type="Pfam" id="PF01119">
    <property type="entry name" value="DNA_mis_repair"/>
    <property type="match status" value="1"/>
</dbReference>
<dbReference type="GO" id="GO:0030983">
    <property type="term" value="F:mismatched DNA binding"/>
    <property type="evidence" value="ECO:0007669"/>
    <property type="project" value="InterPro"/>
</dbReference>
<dbReference type="InterPro" id="IPR042121">
    <property type="entry name" value="MutL_C_regsub"/>
</dbReference>
<dbReference type="InterPro" id="IPR042120">
    <property type="entry name" value="MutL_C_dimsub"/>
</dbReference>
<dbReference type="InterPro" id="IPR020568">
    <property type="entry name" value="Ribosomal_Su5_D2-typ_SF"/>
</dbReference>
<sequence length="283" mass="31109">MDVNVHPTKREVRFSDERAVFAALQRAVRATLLQHTPSPSIPTVVESPLETPALQRRLALAHPERFRPAPRQLDADLDGTADDSRESQPVIDRSTPILRVLGQVGITYIIAEGPDGMYLIDQHAAHERILLERLLARSVQAEPDAQTLLEPLVVEPEARQLESLEQCAEGLARLGFQLESFGGSAIAIRAVPAVMSRRDPKSTLLAILDEVAKGGREQAQLDTLAASTACHSAIRAGDPLSLSEMRELIIQLEQCASPRVCAHGRPTMLHLSQGELERQFSRR</sequence>
<gene>
    <name evidence="3" type="ORF">NITHO_2090002</name>
</gene>
<dbReference type="InterPro" id="IPR013507">
    <property type="entry name" value="DNA_mismatch_S5_2-like"/>
</dbReference>
<dbReference type="GO" id="GO:0006298">
    <property type="term" value="P:mismatch repair"/>
    <property type="evidence" value="ECO:0007669"/>
    <property type="project" value="InterPro"/>
</dbReference>
<evidence type="ECO:0000256" key="1">
    <source>
        <dbReference type="SAM" id="MobiDB-lite"/>
    </source>
</evidence>
<dbReference type="SUPFAM" id="SSF54211">
    <property type="entry name" value="Ribosomal protein S5 domain 2-like"/>
    <property type="match status" value="1"/>
</dbReference>
<dbReference type="EMBL" id="CAGS01000123">
    <property type="protein sequence ID" value="CCF83244.1"/>
    <property type="molecule type" value="Genomic_DNA"/>
</dbReference>
<dbReference type="GO" id="GO:0005524">
    <property type="term" value="F:ATP binding"/>
    <property type="evidence" value="ECO:0007669"/>
    <property type="project" value="InterPro"/>
</dbReference>
<evidence type="ECO:0000313" key="3">
    <source>
        <dbReference type="EMBL" id="CCF83244.1"/>
    </source>
</evidence>
<dbReference type="InterPro" id="IPR037198">
    <property type="entry name" value="MutL_C_sf"/>
</dbReference>
<protein>
    <submittedName>
        <fullName evidence="3">DNA mismatch repair protein MutL</fullName>
    </submittedName>
</protein>
<dbReference type="Gene3D" id="3.30.1540.20">
    <property type="entry name" value="MutL, C-terminal domain, dimerisation subdomain"/>
    <property type="match status" value="1"/>
</dbReference>
<feature type="domain" description="MutL C-terminal dimerisation" evidence="2">
    <location>
        <begin position="100"/>
        <end position="240"/>
    </location>
</feature>
<evidence type="ECO:0000259" key="2">
    <source>
        <dbReference type="SMART" id="SM00853"/>
    </source>
</evidence>